<proteinExistence type="predicted"/>
<evidence type="ECO:0000313" key="2">
    <source>
        <dbReference type="Proteomes" id="UP000322873"/>
    </source>
</evidence>
<reference evidence="1 2" key="1">
    <citation type="submission" date="2019-06" db="EMBL/GenBank/DDBJ databases">
        <title>Genome Sequence of the Brown Rot Fungal Pathogen Monilinia fructicola.</title>
        <authorList>
            <person name="De Miccolis Angelini R.M."/>
            <person name="Landi L."/>
            <person name="Abate D."/>
            <person name="Pollastro S."/>
            <person name="Romanazzi G."/>
            <person name="Faretra F."/>
        </authorList>
    </citation>
    <scope>NUCLEOTIDE SEQUENCE [LARGE SCALE GENOMIC DNA]</scope>
    <source>
        <strain evidence="1 2">Mfrc123</strain>
    </source>
</reference>
<name>A0A5M9JYT0_MONFR</name>
<dbReference type="Proteomes" id="UP000322873">
    <property type="component" value="Unassembled WGS sequence"/>
</dbReference>
<organism evidence="1 2">
    <name type="scientific">Monilinia fructicola</name>
    <name type="common">Brown rot fungus</name>
    <name type="synonym">Ciboria fructicola</name>
    <dbReference type="NCBI Taxonomy" id="38448"/>
    <lineage>
        <taxon>Eukaryota</taxon>
        <taxon>Fungi</taxon>
        <taxon>Dikarya</taxon>
        <taxon>Ascomycota</taxon>
        <taxon>Pezizomycotina</taxon>
        <taxon>Leotiomycetes</taxon>
        <taxon>Helotiales</taxon>
        <taxon>Sclerotiniaceae</taxon>
        <taxon>Monilinia</taxon>
    </lineage>
</organism>
<gene>
    <name evidence="1" type="ORF">EYC84_003584</name>
</gene>
<dbReference type="EMBL" id="VICG01000004">
    <property type="protein sequence ID" value="KAA8573046.1"/>
    <property type="molecule type" value="Genomic_DNA"/>
</dbReference>
<dbReference type="AlphaFoldDB" id="A0A5M9JYT0"/>
<keyword evidence="2" id="KW-1185">Reference proteome</keyword>
<sequence>MYSIQGTQCYGTIREKRREENSMLQVERAPTTYFVQYSTVHLYLLYPFYFNLPFLLHTTTLKNFQQPPPQRVNQQRLDRQERARQVNSTLLYSTLLNSKQDKANKSINKTTPSLGISTRFSEFYSNHSFITLVAALVTFVLSRTSLHLCPYSTSIPSLIDTVVCMTSILHNDPLNENSKQ</sequence>
<comment type="caution">
    <text evidence="1">The sequence shown here is derived from an EMBL/GenBank/DDBJ whole genome shotgun (WGS) entry which is preliminary data.</text>
</comment>
<protein>
    <submittedName>
        <fullName evidence="1">Uncharacterized protein</fullName>
    </submittedName>
</protein>
<evidence type="ECO:0000313" key="1">
    <source>
        <dbReference type="EMBL" id="KAA8573046.1"/>
    </source>
</evidence>
<accession>A0A5M9JYT0</accession>